<dbReference type="Proteomes" id="UP000317977">
    <property type="component" value="Unassembled WGS sequence"/>
</dbReference>
<dbReference type="OrthoDB" id="9810277at2"/>
<comment type="caution">
    <text evidence="1">The sequence shown here is derived from an EMBL/GenBank/DDBJ whole genome shotgun (WGS) entry which is preliminary data.</text>
</comment>
<dbReference type="SUPFAM" id="SSF56112">
    <property type="entry name" value="Protein kinase-like (PK-like)"/>
    <property type="match status" value="1"/>
</dbReference>
<dbReference type="Gene3D" id="3.40.50.300">
    <property type="entry name" value="P-loop containing nucleotide triphosphate hydrolases"/>
    <property type="match status" value="1"/>
</dbReference>
<accession>A0A5C6ECP8</accession>
<dbReference type="InterPro" id="IPR027417">
    <property type="entry name" value="P-loop_NTPase"/>
</dbReference>
<dbReference type="EMBL" id="SJPX01000006">
    <property type="protein sequence ID" value="TWU46688.1"/>
    <property type="molecule type" value="Genomic_DNA"/>
</dbReference>
<dbReference type="InterPro" id="IPR052732">
    <property type="entry name" value="Cell-binding_unc_protein"/>
</dbReference>
<organism evidence="1 2">
    <name type="scientific">Rubripirellula reticaptiva</name>
    <dbReference type="NCBI Taxonomy" id="2528013"/>
    <lineage>
        <taxon>Bacteria</taxon>
        <taxon>Pseudomonadati</taxon>
        <taxon>Planctomycetota</taxon>
        <taxon>Planctomycetia</taxon>
        <taxon>Pirellulales</taxon>
        <taxon>Pirellulaceae</taxon>
        <taxon>Rubripirellula</taxon>
    </lineage>
</organism>
<name>A0A5C6ECP8_9BACT</name>
<protein>
    <submittedName>
        <fullName evidence="1">Zeta toxin</fullName>
    </submittedName>
</protein>
<dbReference type="RefSeq" id="WP_146537173.1">
    <property type="nucleotide sequence ID" value="NZ_SJPX01000006.1"/>
</dbReference>
<dbReference type="AlphaFoldDB" id="A0A5C6ECP8"/>
<evidence type="ECO:0000313" key="2">
    <source>
        <dbReference type="Proteomes" id="UP000317977"/>
    </source>
</evidence>
<dbReference type="InterPro" id="IPR011009">
    <property type="entry name" value="Kinase-like_dom_sf"/>
</dbReference>
<reference evidence="1 2" key="1">
    <citation type="submission" date="2019-02" db="EMBL/GenBank/DDBJ databases">
        <title>Deep-cultivation of Planctomycetes and their phenomic and genomic characterization uncovers novel biology.</title>
        <authorList>
            <person name="Wiegand S."/>
            <person name="Jogler M."/>
            <person name="Boedeker C."/>
            <person name="Pinto D."/>
            <person name="Vollmers J."/>
            <person name="Rivas-Marin E."/>
            <person name="Kohn T."/>
            <person name="Peeters S.H."/>
            <person name="Heuer A."/>
            <person name="Rast P."/>
            <person name="Oberbeckmann S."/>
            <person name="Bunk B."/>
            <person name="Jeske O."/>
            <person name="Meyerdierks A."/>
            <person name="Storesund J.E."/>
            <person name="Kallscheuer N."/>
            <person name="Luecker S."/>
            <person name="Lage O.M."/>
            <person name="Pohl T."/>
            <person name="Merkel B.J."/>
            <person name="Hornburger P."/>
            <person name="Mueller R.-W."/>
            <person name="Bruemmer F."/>
            <person name="Labrenz M."/>
            <person name="Spormann A.M."/>
            <person name="Op Den Camp H."/>
            <person name="Overmann J."/>
            <person name="Amann R."/>
            <person name="Jetten M.S.M."/>
            <person name="Mascher T."/>
            <person name="Medema M.H."/>
            <person name="Devos D.P."/>
            <person name="Kaster A.-K."/>
            <person name="Ovreas L."/>
            <person name="Rohde M."/>
            <person name="Galperin M.Y."/>
            <person name="Jogler C."/>
        </authorList>
    </citation>
    <scope>NUCLEOTIDE SEQUENCE [LARGE SCALE GENOMIC DNA]</scope>
    <source>
        <strain evidence="1 2">Poly59</strain>
    </source>
</reference>
<dbReference type="Pfam" id="PF13671">
    <property type="entry name" value="AAA_33"/>
    <property type="match status" value="1"/>
</dbReference>
<sequence>MSAPTEKAIRTETLVEGLSKPGAYPHPVEGIIEVQETHISIVFLAGEFAYKIKKSIKTNFLDYSTLELRRHFCHEEVRLDGRYENDLYLGVVPICLHEGHIQVDGSGERVEYAVKMRRFKQGSLLSEQIKNGKLTTAEVHQLADNIASFHKVAAISDTTDRNTWPDFFVKNLHQIVLSLQSKLDRETVATLKAIHRWTDDWLKQNFATLAKRLDDGFVRECHGDLHLGNVVHWGDRLVPFDGVEFNEELRWIDILADAAFLQMDLAFCGHLDLSRTFMNHYLEGTGDYDSLDLIRPFLIYRSLVRALVATIRTDQSHLKPSDRESAMRDARKHVQLAHQFTAEERAQLWITHGVSGSGKTTLSELVVQRHDAVRLRSDTERKRIFGLLATDRPSSEQKTELYSEASSEKTYAYLEDRASQILRAGYSVIIDATFLRQRDRERFHELATSEGVPFAILDCHSDEQTLRQRVADRMSQNQDASDADLRVLEHQLATHQPLTQSELSHVVDVPDLVQVAAHL</sequence>
<evidence type="ECO:0000313" key="1">
    <source>
        <dbReference type="EMBL" id="TWU46688.1"/>
    </source>
</evidence>
<keyword evidence="2" id="KW-1185">Reference proteome</keyword>
<dbReference type="PANTHER" id="PTHR43883:SF1">
    <property type="entry name" value="GLUCONOKINASE"/>
    <property type="match status" value="1"/>
</dbReference>
<dbReference type="SUPFAM" id="SSF52540">
    <property type="entry name" value="P-loop containing nucleoside triphosphate hydrolases"/>
    <property type="match status" value="1"/>
</dbReference>
<dbReference type="Gene3D" id="3.90.1200.10">
    <property type="match status" value="1"/>
</dbReference>
<dbReference type="PANTHER" id="PTHR43883">
    <property type="entry name" value="SLR0207 PROTEIN"/>
    <property type="match status" value="1"/>
</dbReference>
<proteinExistence type="predicted"/>
<gene>
    <name evidence="1" type="ORF">Poly59_56610</name>
</gene>